<protein>
    <recommendedName>
        <fullName evidence="4">Extracellular membrane protein CFEM domain-containing protein</fullName>
    </recommendedName>
</protein>
<proteinExistence type="predicted"/>
<feature type="chain" id="PRO_5010989266" description="Extracellular membrane protein CFEM domain-containing protein" evidence="1">
    <location>
        <begin position="20"/>
        <end position="162"/>
    </location>
</feature>
<dbReference type="STRING" id="105696.A0A1Y2M5K2"/>
<dbReference type="AlphaFoldDB" id="A0A1Y2M5K2"/>
<reference evidence="2 3" key="1">
    <citation type="journal article" date="2017" name="Genome Announc.">
        <title>Genome sequence of the saprophytic ascomycete Epicoccum nigrum ICMP 19927 strain isolated from New Zealand.</title>
        <authorList>
            <person name="Fokin M."/>
            <person name="Fleetwood D."/>
            <person name="Weir B.S."/>
            <person name="Villas-Boas S.G."/>
        </authorList>
    </citation>
    <scope>NUCLEOTIDE SEQUENCE [LARGE SCALE GENOMIC DNA]</scope>
    <source>
        <strain evidence="2 3">ICMP 19927</strain>
    </source>
</reference>
<keyword evidence="1" id="KW-0732">Signal</keyword>
<evidence type="ECO:0008006" key="4">
    <source>
        <dbReference type="Google" id="ProtNLM"/>
    </source>
</evidence>
<keyword evidence="3" id="KW-1185">Reference proteome</keyword>
<evidence type="ECO:0000313" key="3">
    <source>
        <dbReference type="Proteomes" id="UP000193240"/>
    </source>
</evidence>
<name>A0A1Y2M5K2_EPING</name>
<evidence type="ECO:0000256" key="1">
    <source>
        <dbReference type="SAM" id="SignalP"/>
    </source>
</evidence>
<sequence length="162" mass="16206">MRSTTILLSAIALTTTALAEEKCAAQNIVDACVQGYQDRIEGCQKNANDWICMCDVYTDVLTCYNNCPDSNMKPPVQNQVTQYCTAAEPLRAAASSSMASVASVAKTATTATPTATSASASATGSAASAASSAAAFATGAASSLTTPAGAAVVALFAAAGLF</sequence>
<organism evidence="2 3">
    <name type="scientific">Epicoccum nigrum</name>
    <name type="common">Soil fungus</name>
    <name type="synonym">Epicoccum purpurascens</name>
    <dbReference type="NCBI Taxonomy" id="105696"/>
    <lineage>
        <taxon>Eukaryota</taxon>
        <taxon>Fungi</taxon>
        <taxon>Dikarya</taxon>
        <taxon>Ascomycota</taxon>
        <taxon>Pezizomycotina</taxon>
        <taxon>Dothideomycetes</taxon>
        <taxon>Pleosporomycetidae</taxon>
        <taxon>Pleosporales</taxon>
        <taxon>Pleosporineae</taxon>
        <taxon>Didymellaceae</taxon>
        <taxon>Epicoccum</taxon>
    </lineage>
</organism>
<feature type="signal peptide" evidence="1">
    <location>
        <begin position="1"/>
        <end position="19"/>
    </location>
</feature>
<dbReference type="OMA" id="YCNAAKA"/>
<evidence type="ECO:0000313" key="2">
    <source>
        <dbReference type="EMBL" id="OSS51374.1"/>
    </source>
</evidence>
<dbReference type="EMBL" id="KZ107840">
    <property type="protein sequence ID" value="OSS51374.1"/>
    <property type="molecule type" value="Genomic_DNA"/>
</dbReference>
<dbReference type="Proteomes" id="UP000193240">
    <property type="component" value="Unassembled WGS sequence"/>
</dbReference>
<accession>A0A1Y2M5K2</accession>
<dbReference type="InParanoid" id="A0A1Y2M5K2"/>
<gene>
    <name evidence="2" type="ORF">B5807_03881</name>
</gene>